<evidence type="ECO:0000256" key="2">
    <source>
        <dbReference type="ARBA" id="ARBA00009212"/>
    </source>
</evidence>
<evidence type="ECO:0000256" key="3">
    <source>
        <dbReference type="ARBA" id="ARBA00022448"/>
    </source>
</evidence>
<comment type="subcellular location">
    <subcellularLocation>
        <location evidence="1">Cell membrane</location>
        <topology evidence="1">Multi-pass membrane protein</topology>
    </subcellularLocation>
</comment>
<evidence type="ECO:0000313" key="9">
    <source>
        <dbReference type="EMBL" id="QGP91026.1"/>
    </source>
</evidence>
<gene>
    <name evidence="9" type="primary">mrpF</name>
    <name evidence="9" type="ORF">MGLY_03500</name>
</gene>
<dbReference type="Proteomes" id="UP000425916">
    <property type="component" value="Chromosome"/>
</dbReference>
<dbReference type="AlphaFoldDB" id="A0A6I5ZMH1"/>
<dbReference type="GO" id="GO:0015385">
    <property type="term" value="F:sodium:proton antiporter activity"/>
    <property type="evidence" value="ECO:0007669"/>
    <property type="project" value="TreeGrafter"/>
</dbReference>
<dbReference type="Pfam" id="PF04066">
    <property type="entry name" value="MrpF_PhaF"/>
    <property type="match status" value="1"/>
</dbReference>
<evidence type="ECO:0000256" key="6">
    <source>
        <dbReference type="ARBA" id="ARBA00022989"/>
    </source>
</evidence>
<evidence type="ECO:0000256" key="7">
    <source>
        <dbReference type="ARBA" id="ARBA00023136"/>
    </source>
</evidence>
<name>A0A6I5ZMH1_9FIRM</name>
<dbReference type="EMBL" id="CP046244">
    <property type="protein sequence ID" value="QGP91026.1"/>
    <property type="molecule type" value="Genomic_DNA"/>
</dbReference>
<protein>
    <submittedName>
        <fullName evidence="9">Na(+)/H(+) antiporter subunit F</fullName>
    </submittedName>
</protein>
<evidence type="ECO:0000313" key="10">
    <source>
        <dbReference type="Proteomes" id="UP000425916"/>
    </source>
</evidence>
<evidence type="ECO:0000256" key="4">
    <source>
        <dbReference type="ARBA" id="ARBA00022475"/>
    </source>
</evidence>
<feature type="transmembrane region" description="Helical" evidence="8">
    <location>
        <begin position="33"/>
        <end position="53"/>
    </location>
</feature>
<accession>A0A6I5ZMH1</accession>
<evidence type="ECO:0000256" key="8">
    <source>
        <dbReference type="SAM" id="Phobius"/>
    </source>
</evidence>
<dbReference type="PANTHER" id="PTHR34702:SF1">
    <property type="entry name" value="NA(+)_H(+) ANTIPORTER SUBUNIT F"/>
    <property type="match status" value="1"/>
</dbReference>
<keyword evidence="3" id="KW-0813">Transport</keyword>
<proteinExistence type="inferred from homology"/>
<feature type="transmembrane region" description="Helical" evidence="8">
    <location>
        <begin position="62"/>
        <end position="80"/>
    </location>
</feature>
<dbReference type="PANTHER" id="PTHR34702">
    <property type="entry name" value="NA(+)/H(+) ANTIPORTER SUBUNIT F1"/>
    <property type="match status" value="1"/>
</dbReference>
<keyword evidence="5 8" id="KW-0812">Transmembrane</keyword>
<dbReference type="NCBIfam" id="NF009242">
    <property type="entry name" value="PRK12599.1-1"/>
    <property type="match status" value="1"/>
</dbReference>
<dbReference type="RefSeq" id="WP_156271459.1">
    <property type="nucleotide sequence ID" value="NZ_CP046244.1"/>
</dbReference>
<organism evidence="9 10">
    <name type="scientific">Neomoorella glycerini</name>
    <dbReference type="NCBI Taxonomy" id="55779"/>
    <lineage>
        <taxon>Bacteria</taxon>
        <taxon>Bacillati</taxon>
        <taxon>Bacillota</taxon>
        <taxon>Clostridia</taxon>
        <taxon>Neomoorellales</taxon>
        <taxon>Neomoorellaceae</taxon>
        <taxon>Neomoorella</taxon>
    </lineage>
</organism>
<reference evidence="9 10" key="1">
    <citation type="submission" date="2019-11" db="EMBL/GenBank/DDBJ databases">
        <title>Genome sequence of Moorella glycerini DSM11254.</title>
        <authorList>
            <person name="Poehlein A."/>
            <person name="Boeer T."/>
            <person name="Daniel R."/>
        </authorList>
    </citation>
    <scope>NUCLEOTIDE SEQUENCE [LARGE SCALE GENOMIC DNA]</scope>
    <source>
        <strain evidence="9 10">DSM 11254</strain>
    </source>
</reference>
<evidence type="ECO:0000256" key="1">
    <source>
        <dbReference type="ARBA" id="ARBA00004651"/>
    </source>
</evidence>
<keyword evidence="10" id="KW-1185">Reference proteome</keyword>
<dbReference type="GO" id="GO:0005886">
    <property type="term" value="C:plasma membrane"/>
    <property type="evidence" value="ECO:0007669"/>
    <property type="project" value="UniProtKB-SubCell"/>
</dbReference>
<sequence length="87" mass="9313">MNFLLIITLALGVASILCLFRVAVGPTLADRVVGLDAFTALLAAILIILGIYYQKDFYLDIAFVYALLAFVGTLAIAKYLEGRGIGS</sequence>
<dbReference type="OrthoDB" id="9799958at2"/>
<dbReference type="InterPro" id="IPR007208">
    <property type="entry name" value="MrpF/PhaF-like"/>
</dbReference>
<comment type="similarity">
    <text evidence="2">Belongs to the CPA3 antiporters (TC 2.A.63) subunit F family.</text>
</comment>
<keyword evidence="4" id="KW-1003">Cell membrane</keyword>
<evidence type="ECO:0000256" key="5">
    <source>
        <dbReference type="ARBA" id="ARBA00022692"/>
    </source>
</evidence>
<keyword evidence="7 8" id="KW-0472">Membrane</keyword>
<keyword evidence="6 8" id="KW-1133">Transmembrane helix</keyword>